<dbReference type="Pfam" id="PF05947">
    <property type="entry name" value="T6SS_TssF"/>
    <property type="match status" value="1"/>
</dbReference>
<dbReference type="RefSeq" id="WP_280629119.1">
    <property type="nucleotide sequence ID" value="NZ_CP123498.1"/>
</dbReference>
<dbReference type="PIRSF" id="PIRSF028304">
    <property type="entry name" value="UCP028304"/>
    <property type="match status" value="1"/>
</dbReference>
<dbReference type="InterPro" id="IPR010272">
    <property type="entry name" value="T6SS_TssF"/>
</dbReference>
<dbReference type="AlphaFoldDB" id="A0AA95GFJ2"/>
<evidence type="ECO:0000313" key="1">
    <source>
        <dbReference type="EMBL" id="WGL95044.1"/>
    </source>
</evidence>
<sequence length="601" mass="69312">MLLPQKTLDYYNRELSYLRKYGVAFARRFPKIARRLGLAEGISEDPHVERLVESFAFLTARIHQKIDEDMPELNNAMMEILAPQFMRQVPSVSLIQFQPEPATSGITGVLSVPRHSFLTSKPVGDVRCRFRTVYLVEILPIDLCEASLKQDPYDRNFILTLRFITWPGAKFQAQSIRLYLHGTPVITHSLYELLLSQVDEWQCYVDQQPVATTADNIQAIGFEEADCLCADDMAISPVHHLLRDYFSLIERFLFVELPLPKWELLSGEFHYRFRLKDCHTLRRLERNCDKVNVETFRMNCSPIVNLFPHQAEPLTLSDSESEYLIQPDARRPLSMEVYNIRSVEVFQRSKEKEHNSSIKVKALFGIEHHEERGIPSLYWQTTQRASMLPNDQGINTFIGFADLRGKRHIPTVDVVMLKIMCTNRDLPQKLSNGNSEGDFDAEFALPGVKVIGLIRPRPPLRPQLDAAQNWRMVAQLNLNQMLLSQDESAQRLRETLELYNLQNDMAVSRLIALLSRITINPISVRLDPADPYSFAKGLEVTLTFQSQAEEFVDFYLFCCVLERFIALYAPINSFTQVVTCLSGVTHSVKRWPRRCGRRVWL</sequence>
<dbReference type="PANTHER" id="PTHR35370:SF1">
    <property type="entry name" value="TYPE VI SECRETION SYSTEM COMPONENT TSSF1"/>
    <property type="match status" value="1"/>
</dbReference>
<dbReference type="EMBL" id="CP123498">
    <property type="protein sequence ID" value="WGL95044.1"/>
    <property type="molecule type" value="Genomic_DNA"/>
</dbReference>
<evidence type="ECO:0000313" key="2">
    <source>
        <dbReference type="Proteomes" id="UP001177597"/>
    </source>
</evidence>
<dbReference type="PANTHER" id="PTHR35370">
    <property type="entry name" value="CYTOPLASMIC PROTEIN-RELATED-RELATED"/>
    <property type="match status" value="1"/>
</dbReference>
<reference evidence="1" key="1">
    <citation type="submission" date="2023-04" db="EMBL/GenBank/DDBJ databases">
        <title>Genome dynamics across the evolutionary transition to endosymbiosis.</title>
        <authorList>
            <person name="Siozios S."/>
            <person name="Nadal-Jimenez P."/>
            <person name="Azagi T."/>
            <person name="Sprong H."/>
            <person name="Frost C.L."/>
            <person name="Parratt S.R."/>
            <person name="Taylor G."/>
            <person name="Brettell L."/>
            <person name="Lew K.C."/>
            <person name="Croft L."/>
            <person name="King K.C."/>
            <person name="Brockhurst M.A."/>
            <person name="Hypsa V."/>
            <person name="Novakova E."/>
            <person name="Darby A.C."/>
            <person name="Hurst G.D.D."/>
        </authorList>
    </citation>
    <scope>NUCLEOTIDE SEQUENCE</scope>
    <source>
        <strain evidence="1">AIh</strain>
    </source>
</reference>
<proteinExistence type="predicted"/>
<dbReference type="NCBIfam" id="TIGR03359">
    <property type="entry name" value="VI_chp_6"/>
    <property type="match status" value="1"/>
</dbReference>
<organism evidence="1 2">
    <name type="scientific">Arsenophonus nasoniae</name>
    <name type="common">son-killer infecting Nasonia vitripennis</name>
    <dbReference type="NCBI Taxonomy" id="638"/>
    <lineage>
        <taxon>Bacteria</taxon>
        <taxon>Pseudomonadati</taxon>
        <taxon>Pseudomonadota</taxon>
        <taxon>Gammaproteobacteria</taxon>
        <taxon>Enterobacterales</taxon>
        <taxon>Morganellaceae</taxon>
        <taxon>Arsenophonus</taxon>
    </lineage>
</organism>
<name>A0AA95GFJ2_9GAMM</name>
<accession>A0AA95GFJ2</accession>
<gene>
    <name evidence="1" type="primary">tssF</name>
    <name evidence="1" type="ORF">QE207_15455</name>
</gene>
<dbReference type="Proteomes" id="UP001177597">
    <property type="component" value="Chromosome"/>
</dbReference>
<protein>
    <submittedName>
        <fullName evidence="1">Type VI secretion system baseplate subunit TssF</fullName>
    </submittedName>
</protein>